<feature type="transmembrane region" description="Helical" evidence="1">
    <location>
        <begin position="91"/>
        <end position="118"/>
    </location>
</feature>
<keyword evidence="1" id="KW-0769">Symport</keyword>
<comment type="function">
    <text evidence="1">Catalyzes the sodium-dependent transport of glutamate.</text>
</comment>
<dbReference type="Proteomes" id="UP000318704">
    <property type="component" value="Chromosome"/>
</dbReference>
<feature type="transmembrane region" description="Helical" evidence="1">
    <location>
        <begin position="34"/>
        <end position="53"/>
    </location>
</feature>
<comment type="caution">
    <text evidence="1">Lacks conserved residue(s) required for the propagation of feature annotation.</text>
</comment>
<dbReference type="HAMAP" id="MF_02062">
    <property type="entry name" value="GltS"/>
    <property type="match status" value="1"/>
</dbReference>
<keyword evidence="1" id="KW-1003">Cell membrane</keyword>
<dbReference type="AlphaFoldDB" id="A0A517VVJ1"/>
<feature type="transmembrane region" description="Helical" evidence="1">
    <location>
        <begin position="241"/>
        <end position="261"/>
    </location>
</feature>
<feature type="transmembrane region" description="Helical" evidence="1">
    <location>
        <begin position="213"/>
        <end position="235"/>
    </location>
</feature>
<keyword evidence="1" id="KW-0739">Sodium transport</keyword>
<comment type="subcellular location">
    <subcellularLocation>
        <location evidence="1">Cell membrane</location>
        <topology evidence="1">Multi-pass membrane protein</topology>
    </subcellularLocation>
</comment>
<gene>
    <name evidence="3" type="primary">gltS</name>
    <name evidence="3" type="ORF">V144x_25030</name>
</gene>
<feature type="transmembrane region" description="Helical" evidence="1">
    <location>
        <begin position="333"/>
        <end position="360"/>
    </location>
</feature>
<evidence type="ECO:0000256" key="2">
    <source>
        <dbReference type="NCBIfam" id="TIGR00210"/>
    </source>
</evidence>
<dbReference type="Pfam" id="PF03616">
    <property type="entry name" value="Glt_symporter"/>
    <property type="match status" value="1"/>
</dbReference>
<dbReference type="PANTHER" id="PTHR36178">
    <property type="entry name" value="SLR0625 PROTEIN"/>
    <property type="match status" value="1"/>
</dbReference>
<dbReference type="KEGG" id="gaw:V144x_25030"/>
<dbReference type="NCBIfam" id="TIGR00210">
    <property type="entry name" value="gltS"/>
    <property type="match status" value="1"/>
</dbReference>
<sequence>MEISVTQTLIISILVFSIGSLLHNQFRWLRKFNIPATVVGGILCSLIVVIIYVTTGREITFDLSLRDLLLLIFFSTIGLSAKLRTLADGGLALGLMLLISVVFLFLQNIAGISVAYLFGANPGYGLMAGSISFAGGFGTAISWGEVAREAGLNGATEAGIACATFGLIAGGLIGCPIAEYLIQKNNLTGSDEELDTTTDVDSKSSTIPVTLEGMLGTILALAICVSTGDIVNLWLQTKGLGLPGFLTALFVGIVLTNLLDLFQKDLNNNAIRLCSDISLELFLSMSLMSMQLWTLSSSVGPLLSVVFIQIILMSLVAYYIVFRVMGKNYDAAVMSGGFVGLGLGATPVAMANMNAIVIKYGASPKAFLVIPLLGAFFIDIANAMILRLFLSLPLF</sequence>
<evidence type="ECO:0000256" key="1">
    <source>
        <dbReference type="HAMAP-Rule" id="MF_02062"/>
    </source>
</evidence>
<protein>
    <recommendedName>
        <fullName evidence="1 2">Sodium/glutamate symporter</fullName>
    </recommendedName>
</protein>
<feature type="transmembrane region" description="Helical" evidence="1">
    <location>
        <begin position="366"/>
        <end position="390"/>
    </location>
</feature>
<dbReference type="GO" id="GO:0015813">
    <property type="term" value="P:L-glutamate transmembrane transport"/>
    <property type="evidence" value="ECO:0007669"/>
    <property type="project" value="UniProtKB-UniRule"/>
</dbReference>
<organism evidence="3 4">
    <name type="scientific">Gimesia aquarii</name>
    <dbReference type="NCBI Taxonomy" id="2527964"/>
    <lineage>
        <taxon>Bacteria</taxon>
        <taxon>Pseudomonadati</taxon>
        <taxon>Planctomycetota</taxon>
        <taxon>Planctomycetia</taxon>
        <taxon>Planctomycetales</taxon>
        <taxon>Planctomycetaceae</taxon>
        <taxon>Gimesia</taxon>
    </lineage>
</organism>
<keyword evidence="1" id="KW-0406">Ion transport</keyword>
<dbReference type="EMBL" id="CP037920">
    <property type="protein sequence ID" value="QDT97032.1"/>
    <property type="molecule type" value="Genomic_DNA"/>
</dbReference>
<dbReference type="GO" id="GO:0015501">
    <property type="term" value="F:glutamate:sodium symporter activity"/>
    <property type="evidence" value="ECO:0007669"/>
    <property type="project" value="UniProtKB-UniRule"/>
</dbReference>
<feature type="transmembrane region" description="Helical" evidence="1">
    <location>
        <begin position="299"/>
        <end position="321"/>
    </location>
</feature>
<keyword evidence="1" id="KW-0915">Sodium</keyword>
<dbReference type="GO" id="GO:0005886">
    <property type="term" value="C:plasma membrane"/>
    <property type="evidence" value="ECO:0007669"/>
    <property type="project" value="UniProtKB-SubCell"/>
</dbReference>
<keyword evidence="1" id="KW-0472">Membrane</keyword>
<evidence type="ECO:0000313" key="4">
    <source>
        <dbReference type="Proteomes" id="UP000318704"/>
    </source>
</evidence>
<keyword evidence="1" id="KW-0813">Transport</keyword>
<evidence type="ECO:0000313" key="3">
    <source>
        <dbReference type="EMBL" id="QDT97032.1"/>
    </source>
</evidence>
<dbReference type="InterPro" id="IPR004445">
    <property type="entry name" value="GltS"/>
</dbReference>
<keyword evidence="1" id="KW-1133">Transmembrane helix</keyword>
<feature type="transmembrane region" description="Helical" evidence="1">
    <location>
        <begin position="6"/>
        <end position="22"/>
    </location>
</feature>
<accession>A0A517VVJ1</accession>
<dbReference type="RefSeq" id="WP_144985416.1">
    <property type="nucleotide sequence ID" value="NZ_CP037920.1"/>
</dbReference>
<dbReference type="PANTHER" id="PTHR36178:SF1">
    <property type="entry name" value="SODIUM_GLUTAMATE SYMPORTER"/>
    <property type="match status" value="1"/>
</dbReference>
<keyword evidence="1" id="KW-0812">Transmembrane</keyword>
<proteinExistence type="inferred from homology"/>
<reference evidence="3 4" key="1">
    <citation type="submission" date="2019-03" db="EMBL/GenBank/DDBJ databases">
        <title>Deep-cultivation of Planctomycetes and their phenomic and genomic characterization uncovers novel biology.</title>
        <authorList>
            <person name="Wiegand S."/>
            <person name="Jogler M."/>
            <person name="Boedeker C."/>
            <person name="Pinto D."/>
            <person name="Vollmers J."/>
            <person name="Rivas-Marin E."/>
            <person name="Kohn T."/>
            <person name="Peeters S.H."/>
            <person name="Heuer A."/>
            <person name="Rast P."/>
            <person name="Oberbeckmann S."/>
            <person name="Bunk B."/>
            <person name="Jeske O."/>
            <person name="Meyerdierks A."/>
            <person name="Storesund J.E."/>
            <person name="Kallscheuer N."/>
            <person name="Luecker S."/>
            <person name="Lage O.M."/>
            <person name="Pohl T."/>
            <person name="Merkel B.J."/>
            <person name="Hornburger P."/>
            <person name="Mueller R.-W."/>
            <person name="Bruemmer F."/>
            <person name="Labrenz M."/>
            <person name="Spormann A.M."/>
            <person name="Op den Camp H."/>
            <person name="Overmann J."/>
            <person name="Amann R."/>
            <person name="Jetten M.S.M."/>
            <person name="Mascher T."/>
            <person name="Medema M.H."/>
            <person name="Devos D.P."/>
            <person name="Kaster A.-K."/>
            <person name="Ovreas L."/>
            <person name="Rohde M."/>
            <person name="Galperin M.Y."/>
            <person name="Jogler C."/>
        </authorList>
    </citation>
    <scope>NUCLEOTIDE SEQUENCE [LARGE SCALE GENOMIC DNA]</scope>
    <source>
        <strain evidence="3 4">V144</strain>
    </source>
</reference>
<name>A0A517VVJ1_9PLAN</name>
<keyword evidence="1" id="KW-0029">Amino-acid transport</keyword>
<comment type="similarity">
    <text evidence="1">Belongs to the glutamate:Na(+) symporter (ESS) (TC 2.A.27) family.</text>
</comment>
<feature type="transmembrane region" description="Helical" evidence="1">
    <location>
        <begin position="124"/>
        <end position="143"/>
    </location>
</feature>